<dbReference type="InterPro" id="IPR055063">
    <property type="entry name" value="Rib_mS39_PPR"/>
</dbReference>
<evidence type="ECO:0000256" key="2">
    <source>
        <dbReference type="ARBA" id="ARBA00008551"/>
    </source>
</evidence>
<evidence type="ECO:0000256" key="6">
    <source>
        <dbReference type="ARBA" id="ARBA00022884"/>
    </source>
</evidence>
<dbReference type="AlphaFoldDB" id="A0A834XZU9"/>
<evidence type="ECO:0000256" key="9">
    <source>
        <dbReference type="ARBA" id="ARBA00023128"/>
    </source>
</evidence>
<evidence type="ECO:0000313" key="12">
    <source>
        <dbReference type="EMBL" id="KAF7995316.1"/>
    </source>
</evidence>
<evidence type="ECO:0000313" key="13">
    <source>
        <dbReference type="Proteomes" id="UP000639338"/>
    </source>
</evidence>
<keyword evidence="4" id="KW-0677">Repeat</keyword>
<dbReference type="Proteomes" id="UP000639338">
    <property type="component" value="Unassembled WGS sequence"/>
</dbReference>
<gene>
    <name evidence="12" type="ORF">HCN44_006423</name>
</gene>
<keyword evidence="9" id="KW-0496">Mitochondrion</keyword>
<evidence type="ECO:0000256" key="5">
    <source>
        <dbReference type="ARBA" id="ARBA00022845"/>
    </source>
</evidence>
<keyword evidence="5" id="KW-0810">Translation regulation</keyword>
<keyword evidence="10" id="KW-0687">Ribonucleoprotein</keyword>
<evidence type="ECO:0000256" key="1">
    <source>
        <dbReference type="ARBA" id="ARBA00004173"/>
    </source>
</evidence>
<comment type="caution">
    <text evidence="12">The sequence shown here is derived from an EMBL/GenBank/DDBJ whole genome shotgun (WGS) entry which is preliminary data.</text>
</comment>
<dbReference type="PANTHER" id="PTHR16276">
    <property type="entry name" value="PENTATRICOPEPTIDE REPEAT DOMAIN-CONTAINING PROTEIN 3"/>
    <property type="match status" value="1"/>
</dbReference>
<dbReference type="GO" id="GO:1990904">
    <property type="term" value="C:ribonucleoprotein complex"/>
    <property type="evidence" value="ECO:0007669"/>
    <property type="project" value="UniProtKB-KW"/>
</dbReference>
<dbReference type="GO" id="GO:0032543">
    <property type="term" value="P:mitochondrial translation"/>
    <property type="evidence" value="ECO:0007669"/>
    <property type="project" value="InterPro"/>
</dbReference>
<keyword evidence="13" id="KW-1185">Reference proteome</keyword>
<proteinExistence type="inferred from homology"/>
<evidence type="ECO:0000256" key="11">
    <source>
        <dbReference type="ARBA" id="ARBA00035134"/>
    </source>
</evidence>
<keyword evidence="3" id="KW-0699">rRNA-binding</keyword>
<evidence type="ECO:0000256" key="8">
    <source>
        <dbReference type="ARBA" id="ARBA00022980"/>
    </source>
</evidence>
<dbReference type="OrthoDB" id="185373at2759"/>
<dbReference type="InterPro" id="IPR002885">
    <property type="entry name" value="PPR_rpt"/>
</dbReference>
<keyword evidence="7" id="KW-0809">Transit peptide</keyword>
<organism evidence="12 13">
    <name type="scientific">Aphidius gifuensis</name>
    <name type="common">Parasitoid wasp</name>
    <dbReference type="NCBI Taxonomy" id="684658"/>
    <lineage>
        <taxon>Eukaryota</taxon>
        <taxon>Metazoa</taxon>
        <taxon>Ecdysozoa</taxon>
        <taxon>Arthropoda</taxon>
        <taxon>Hexapoda</taxon>
        <taxon>Insecta</taxon>
        <taxon>Pterygota</taxon>
        <taxon>Neoptera</taxon>
        <taxon>Endopterygota</taxon>
        <taxon>Hymenoptera</taxon>
        <taxon>Apocrita</taxon>
        <taxon>Ichneumonoidea</taxon>
        <taxon>Braconidae</taxon>
        <taxon>Aphidiinae</taxon>
        <taxon>Aphidius</taxon>
    </lineage>
</organism>
<keyword evidence="6" id="KW-0694">RNA-binding</keyword>
<dbReference type="GO" id="GO:0005840">
    <property type="term" value="C:ribosome"/>
    <property type="evidence" value="ECO:0007669"/>
    <property type="project" value="UniProtKB-KW"/>
</dbReference>
<dbReference type="Pfam" id="PF13812">
    <property type="entry name" value="PPR_3"/>
    <property type="match status" value="1"/>
</dbReference>
<dbReference type="GO" id="GO:0019843">
    <property type="term" value="F:rRNA binding"/>
    <property type="evidence" value="ECO:0007669"/>
    <property type="project" value="UniProtKB-KW"/>
</dbReference>
<keyword evidence="8" id="KW-0689">Ribosomal protein</keyword>
<dbReference type="InterPro" id="IPR037387">
    <property type="entry name" value="PTCD3"/>
</dbReference>
<comment type="similarity">
    <text evidence="2">Belongs to the mitochondrion-specific ribosomal protein mS39 family.</text>
</comment>
<dbReference type="GO" id="GO:0043024">
    <property type="term" value="F:ribosomal small subunit binding"/>
    <property type="evidence" value="ECO:0007669"/>
    <property type="project" value="InterPro"/>
</dbReference>
<dbReference type="InterPro" id="IPR011990">
    <property type="entry name" value="TPR-like_helical_dom_sf"/>
</dbReference>
<evidence type="ECO:0000256" key="3">
    <source>
        <dbReference type="ARBA" id="ARBA00022730"/>
    </source>
</evidence>
<dbReference type="EMBL" id="JACMRX010000002">
    <property type="protein sequence ID" value="KAF7995316.1"/>
    <property type="molecule type" value="Genomic_DNA"/>
</dbReference>
<reference evidence="12 13" key="1">
    <citation type="submission" date="2020-08" db="EMBL/GenBank/DDBJ databases">
        <title>Aphidius gifuensis genome sequencing and assembly.</title>
        <authorList>
            <person name="Du Z."/>
        </authorList>
    </citation>
    <scope>NUCLEOTIDE SEQUENCE [LARGE SCALE GENOMIC DNA]</scope>
    <source>
        <strain evidence="12">YNYX2018</strain>
        <tissue evidence="12">Adults</tissue>
    </source>
</reference>
<evidence type="ECO:0000256" key="4">
    <source>
        <dbReference type="ARBA" id="ARBA00022737"/>
    </source>
</evidence>
<accession>A0A834XZU9</accession>
<protein>
    <recommendedName>
        <fullName evidence="11">Small ribosomal subunit protein mS39</fullName>
    </recommendedName>
</protein>
<dbReference type="GO" id="GO:0006417">
    <property type="term" value="P:regulation of translation"/>
    <property type="evidence" value="ECO:0007669"/>
    <property type="project" value="UniProtKB-KW"/>
</dbReference>
<dbReference type="Pfam" id="PF22330">
    <property type="entry name" value="Rib_mS39_PPR"/>
    <property type="match status" value="1"/>
</dbReference>
<comment type="subcellular location">
    <subcellularLocation>
        <location evidence="1">Mitochondrion</location>
    </subcellularLocation>
</comment>
<dbReference type="GO" id="GO:0005739">
    <property type="term" value="C:mitochondrion"/>
    <property type="evidence" value="ECO:0007669"/>
    <property type="project" value="UniProtKB-SubCell"/>
</dbReference>
<dbReference type="PANTHER" id="PTHR16276:SF1">
    <property type="entry name" value="SMALL RIBOSOMAL SUBUNIT PROTEIN MS39"/>
    <property type="match status" value="1"/>
</dbReference>
<evidence type="ECO:0000256" key="10">
    <source>
        <dbReference type="ARBA" id="ARBA00023274"/>
    </source>
</evidence>
<evidence type="ECO:0000256" key="7">
    <source>
        <dbReference type="ARBA" id="ARBA00022946"/>
    </source>
</evidence>
<sequence length="687" mass="79164">MNTLVWKISNSIGVQRRILTNLQTSCAITTTTSFSTTTTTNNIDDIKIPLRKERGPTDVLCALEKTIVRDPTAPKYKYHDDPYLIPYSNSQKRTFALSQESGRKTAMWIRQEHSYLFNHRIADPVINEYLPKAIYDNKDDVSEDVLKKVIENGHVNDALNIYKLLDDNDNKTTISIDTKQSLFELLCYYNSQDDLCDNENLYEEKWFTQSENDKFKKWNNCDVTEKLFAFLTNDENFNNDKKIIDKAYNTMICATAKYNKFEKSFGLFEQAINNNINLSILTYNSIISIIPSLKDGINEKKSLLIDILERINKCGIKPTIGTLNSSLKVATTLSNHAVAKELCCSLFSEFNNINIEPSLASYNYALQIYYRNGATPSLLLDEIIHKLELNNDKNIKLQIKDKSDIYFFVTAMNIACNTLNNSILGDRIHKLLLDHENYNFIGDALKENVYYRNYFSLQIKNKKIDEFISSYYDLLVPHIYTPEPSVMDEILNSINSNDPDTSRKLLPTIWSHIVLFEQLERKNLVEKALNTMVNHCKPLKNDDTTNEIFGEAGWTVWNYVNTQKQRRMQNMNWTGIILGDIAVLCLRANKYDRCSLIISYLLNEQNQIIGTLHVNQINEIFDECILNCQITSALDLIKYCVDTGFEDNISSMAHKIHHNLPLANHEKKRLESIVGPKFVFNVAESNK</sequence>
<name>A0A834XZU9_APHGI</name>
<dbReference type="Gene3D" id="1.25.40.10">
    <property type="entry name" value="Tetratricopeptide repeat domain"/>
    <property type="match status" value="1"/>
</dbReference>